<dbReference type="HOGENOM" id="CLU_1108609_0_0_1"/>
<dbReference type="InterPro" id="IPR011990">
    <property type="entry name" value="TPR-like_helical_dom_sf"/>
</dbReference>
<proteinExistence type="predicted"/>
<dbReference type="SUPFAM" id="SSF48452">
    <property type="entry name" value="TPR-like"/>
    <property type="match status" value="1"/>
</dbReference>
<dbReference type="Gene3D" id="1.25.40.10">
    <property type="entry name" value="Tetratricopeptide repeat domain"/>
    <property type="match status" value="1"/>
</dbReference>
<accession>D8QU52</accession>
<sequence length="251" mass="28270">MGALRARLRHEHCQVRLCEEEGHQNQRERVLAFSDSAECYLRLGRYEQCIDAASAALAMDPTPCQEHPSKSGGFDQASVLRVVVATLERRPWGVRRQSRGPSRAMEELSNFLRAWSDGEEAPKIPEFAEFVGQVEVKMCEAEPGATQGTICDERDQARRASHDLQPGGLRESLVCEVAGTDREIPGMELFRSNWATPETWSRIRSDESSAREELQGIEENELRTQLTTFQRKRITHAIVQKQGSTLESISS</sequence>
<evidence type="ECO:0000313" key="2">
    <source>
        <dbReference type="Proteomes" id="UP000001514"/>
    </source>
</evidence>
<name>D8QU52_SELML</name>
<dbReference type="Proteomes" id="UP000001514">
    <property type="component" value="Unassembled WGS sequence"/>
</dbReference>
<dbReference type="KEGG" id="smo:SELMODRAFT_404057"/>
<protein>
    <submittedName>
        <fullName evidence="1">Uncharacterized protein</fullName>
    </submittedName>
</protein>
<reference evidence="1 2" key="1">
    <citation type="journal article" date="2011" name="Science">
        <title>The Selaginella genome identifies genetic changes associated with the evolution of vascular plants.</title>
        <authorList>
            <person name="Banks J.A."/>
            <person name="Nishiyama T."/>
            <person name="Hasebe M."/>
            <person name="Bowman J.L."/>
            <person name="Gribskov M."/>
            <person name="dePamphilis C."/>
            <person name="Albert V.A."/>
            <person name="Aono N."/>
            <person name="Aoyama T."/>
            <person name="Ambrose B.A."/>
            <person name="Ashton N.W."/>
            <person name="Axtell M.J."/>
            <person name="Barker E."/>
            <person name="Barker M.S."/>
            <person name="Bennetzen J.L."/>
            <person name="Bonawitz N.D."/>
            <person name="Chapple C."/>
            <person name="Cheng C."/>
            <person name="Correa L.G."/>
            <person name="Dacre M."/>
            <person name="DeBarry J."/>
            <person name="Dreyer I."/>
            <person name="Elias M."/>
            <person name="Engstrom E.M."/>
            <person name="Estelle M."/>
            <person name="Feng L."/>
            <person name="Finet C."/>
            <person name="Floyd S.K."/>
            <person name="Frommer W.B."/>
            <person name="Fujita T."/>
            <person name="Gramzow L."/>
            <person name="Gutensohn M."/>
            <person name="Harholt J."/>
            <person name="Hattori M."/>
            <person name="Heyl A."/>
            <person name="Hirai T."/>
            <person name="Hiwatashi Y."/>
            <person name="Ishikawa M."/>
            <person name="Iwata M."/>
            <person name="Karol K.G."/>
            <person name="Koehler B."/>
            <person name="Kolukisaoglu U."/>
            <person name="Kubo M."/>
            <person name="Kurata T."/>
            <person name="Lalonde S."/>
            <person name="Li K."/>
            <person name="Li Y."/>
            <person name="Litt A."/>
            <person name="Lyons E."/>
            <person name="Manning G."/>
            <person name="Maruyama T."/>
            <person name="Michael T.P."/>
            <person name="Mikami K."/>
            <person name="Miyazaki S."/>
            <person name="Morinaga S."/>
            <person name="Murata T."/>
            <person name="Mueller-Roeber B."/>
            <person name="Nelson D.R."/>
            <person name="Obara M."/>
            <person name="Oguri Y."/>
            <person name="Olmstead R.G."/>
            <person name="Onodera N."/>
            <person name="Petersen B.L."/>
            <person name="Pils B."/>
            <person name="Prigge M."/>
            <person name="Rensing S.A."/>
            <person name="Riano-Pachon D.M."/>
            <person name="Roberts A.W."/>
            <person name="Sato Y."/>
            <person name="Scheller H.V."/>
            <person name="Schulz B."/>
            <person name="Schulz C."/>
            <person name="Shakirov E.V."/>
            <person name="Shibagaki N."/>
            <person name="Shinohara N."/>
            <person name="Shippen D.E."/>
            <person name="Soerensen I."/>
            <person name="Sotooka R."/>
            <person name="Sugimoto N."/>
            <person name="Sugita M."/>
            <person name="Sumikawa N."/>
            <person name="Tanurdzic M."/>
            <person name="Theissen G."/>
            <person name="Ulvskov P."/>
            <person name="Wakazuki S."/>
            <person name="Weng J.K."/>
            <person name="Willats W.W."/>
            <person name="Wipf D."/>
            <person name="Wolf P.G."/>
            <person name="Yang L."/>
            <person name="Zimmer A.D."/>
            <person name="Zhu Q."/>
            <person name="Mitros T."/>
            <person name="Hellsten U."/>
            <person name="Loque D."/>
            <person name="Otillar R."/>
            <person name="Salamov A."/>
            <person name="Schmutz J."/>
            <person name="Shapiro H."/>
            <person name="Lindquist E."/>
            <person name="Lucas S."/>
            <person name="Rokhsar D."/>
            <person name="Grigoriev I.V."/>
        </authorList>
    </citation>
    <scope>NUCLEOTIDE SEQUENCE [LARGE SCALE GENOMIC DNA]</scope>
</reference>
<dbReference type="EMBL" id="GL377567">
    <property type="protein sequence ID" value="EFJ35805.1"/>
    <property type="molecule type" value="Genomic_DNA"/>
</dbReference>
<gene>
    <name evidence="1" type="ORF">SELMODRAFT_404057</name>
</gene>
<dbReference type="Gramene" id="EFJ35805">
    <property type="protein sequence ID" value="EFJ35805"/>
    <property type="gene ID" value="SELMODRAFT_404057"/>
</dbReference>
<dbReference type="AlphaFoldDB" id="D8QU52"/>
<keyword evidence="2" id="KW-1185">Reference proteome</keyword>
<dbReference type="InParanoid" id="D8QU52"/>
<organism evidence="2">
    <name type="scientific">Selaginella moellendorffii</name>
    <name type="common">Spikemoss</name>
    <dbReference type="NCBI Taxonomy" id="88036"/>
    <lineage>
        <taxon>Eukaryota</taxon>
        <taxon>Viridiplantae</taxon>
        <taxon>Streptophyta</taxon>
        <taxon>Embryophyta</taxon>
        <taxon>Tracheophyta</taxon>
        <taxon>Lycopodiopsida</taxon>
        <taxon>Selaginellales</taxon>
        <taxon>Selaginellaceae</taxon>
        <taxon>Selaginella</taxon>
    </lineage>
</organism>
<evidence type="ECO:0000313" key="1">
    <source>
        <dbReference type="EMBL" id="EFJ35805.1"/>
    </source>
</evidence>